<feature type="region of interest" description="Disordered" evidence="1">
    <location>
        <begin position="29"/>
        <end position="99"/>
    </location>
</feature>
<reference evidence="3 4" key="2">
    <citation type="submission" date="2019-02" db="EMBL/GenBank/DDBJ databases">
        <title>'Lichenibacterium ramalinii' gen. nov. sp. nov., 'Lichenibacterium minor' gen. nov. sp. nov.</title>
        <authorList>
            <person name="Pankratov T."/>
        </authorList>
    </citation>
    <scope>NUCLEOTIDE SEQUENCE [LARGE SCALE GENOMIC DNA]</scope>
    <source>
        <strain evidence="3 4">RmlP001</strain>
    </source>
</reference>
<feature type="compositionally biased region" description="Low complexity" evidence="1">
    <location>
        <begin position="41"/>
        <end position="52"/>
    </location>
</feature>
<evidence type="ECO:0000313" key="4">
    <source>
        <dbReference type="Proteomes" id="UP000289411"/>
    </source>
</evidence>
<keyword evidence="2" id="KW-0732">Signal</keyword>
<proteinExistence type="predicted"/>
<sequence>MIMTMLRMTAMAALLAGPVVGMSLPARAATAHNSQAGEFGASSNPTSSTPASRRVRHASKAAVTAPETDRDAGMYVVKPESAPESFGHATGSDGSMTSE</sequence>
<evidence type="ECO:0000256" key="1">
    <source>
        <dbReference type="SAM" id="MobiDB-lite"/>
    </source>
</evidence>
<reference evidence="3 4" key="1">
    <citation type="submission" date="2018-09" db="EMBL/GenBank/DDBJ databases">
        <authorList>
            <person name="Grouzdev D.S."/>
            <person name="Krutkina M.S."/>
        </authorList>
    </citation>
    <scope>NUCLEOTIDE SEQUENCE [LARGE SCALE GENOMIC DNA]</scope>
    <source>
        <strain evidence="3 4">RmlP001</strain>
    </source>
</reference>
<name>A0A4Q2R882_9HYPH</name>
<dbReference type="EMBL" id="QYBC01000021">
    <property type="protein sequence ID" value="RYB02241.1"/>
    <property type="molecule type" value="Genomic_DNA"/>
</dbReference>
<evidence type="ECO:0000313" key="3">
    <source>
        <dbReference type="EMBL" id="RYB02241.1"/>
    </source>
</evidence>
<evidence type="ECO:0000256" key="2">
    <source>
        <dbReference type="SAM" id="SignalP"/>
    </source>
</evidence>
<accession>A0A4Q2R882</accession>
<feature type="chain" id="PRO_5020757549" description="DUF680 domain-containing protein" evidence="2">
    <location>
        <begin position="29"/>
        <end position="99"/>
    </location>
</feature>
<organism evidence="3 4">
    <name type="scientific">Lichenibacterium ramalinae</name>
    <dbReference type="NCBI Taxonomy" id="2316527"/>
    <lineage>
        <taxon>Bacteria</taxon>
        <taxon>Pseudomonadati</taxon>
        <taxon>Pseudomonadota</taxon>
        <taxon>Alphaproteobacteria</taxon>
        <taxon>Hyphomicrobiales</taxon>
        <taxon>Lichenihabitantaceae</taxon>
        <taxon>Lichenibacterium</taxon>
    </lineage>
</organism>
<comment type="caution">
    <text evidence="3">The sequence shown here is derived from an EMBL/GenBank/DDBJ whole genome shotgun (WGS) entry which is preliminary data.</text>
</comment>
<keyword evidence="4" id="KW-1185">Reference proteome</keyword>
<feature type="signal peptide" evidence="2">
    <location>
        <begin position="1"/>
        <end position="28"/>
    </location>
</feature>
<protein>
    <recommendedName>
        <fullName evidence="5">DUF680 domain-containing protein</fullName>
    </recommendedName>
</protein>
<dbReference type="AlphaFoldDB" id="A0A4Q2R882"/>
<dbReference type="Proteomes" id="UP000289411">
    <property type="component" value="Unassembled WGS sequence"/>
</dbReference>
<gene>
    <name evidence="3" type="ORF">D3272_21385</name>
</gene>
<evidence type="ECO:0008006" key="5">
    <source>
        <dbReference type="Google" id="ProtNLM"/>
    </source>
</evidence>